<proteinExistence type="predicted"/>
<evidence type="ECO:0000313" key="2">
    <source>
        <dbReference type="EMBL" id="MPC75028.1"/>
    </source>
</evidence>
<dbReference type="AlphaFoldDB" id="A0A5B7I245"/>
<dbReference type="Proteomes" id="UP000324222">
    <property type="component" value="Unassembled WGS sequence"/>
</dbReference>
<keyword evidence="3" id="KW-1185">Reference proteome</keyword>
<evidence type="ECO:0000256" key="1">
    <source>
        <dbReference type="SAM" id="MobiDB-lite"/>
    </source>
</evidence>
<gene>
    <name evidence="2" type="ORF">E2C01_069411</name>
</gene>
<accession>A0A5B7I245</accession>
<sequence>MEFYSKFTHLSPMFMPCVGSGARCSGQTENEIPTAHHHTSPPHLPQPPLPYPQRTLTNTRPHSSTIPFLKSSASIGTYVFAALRPLILPSEKILRITIVSKICKRDVLPRIQKVEAP</sequence>
<comment type="caution">
    <text evidence="2">The sequence shown here is derived from an EMBL/GenBank/DDBJ whole genome shotgun (WGS) entry which is preliminary data.</text>
</comment>
<name>A0A5B7I245_PORTR</name>
<feature type="region of interest" description="Disordered" evidence="1">
    <location>
        <begin position="24"/>
        <end position="63"/>
    </location>
</feature>
<dbReference type="EMBL" id="VSRR010040212">
    <property type="protein sequence ID" value="MPC75028.1"/>
    <property type="molecule type" value="Genomic_DNA"/>
</dbReference>
<evidence type="ECO:0000313" key="3">
    <source>
        <dbReference type="Proteomes" id="UP000324222"/>
    </source>
</evidence>
<protein>
    <submittedName>
        <fullName evidence="2">Uncharacterized protein</fullName>
    </submittedName>
</protein>
<reference evidence="2 3" key="1">
    <citation type="submission" date="2019-05" db="EMBL/GenBank/DDBJ databases">
        <title>Another draft genome of Portunus trituberculatus and its Hox gene families provides insights of decapod evolution.</title>
        <authorList>
            <person name="Jeong J.-H."/>
            <person name="Song I."/>
            <person name="Kim S."/>
            <person name="Choi T."/>
            <person name="Kim D."/>
            <person name="Ryu S."/>
            <person name="Kim W."/>
        </authorList>
    </citation>
    <scope>NUCLEOTIDE SEQUENCE [LARGE SCALE GENOMIC DNA]</scope>
    <source>
        <tissue evidence="2">Muscle</tissue>
    </source>
</reference>
<organism evidence="2 3">
    <name type="scientific">Portunus trituberculatus</name>
    <name type="common">Swimming crab</name>
    <name type="synonym">Neptunus trituberculatus</name>
    <dbReference type="NCBI Taxonomy" id="210409"/>
    <lineage>
        <taxon>Eukaryota</taxon>
        <taxon>Metazoa</taxon>
        <taxon>Ecdysozoa</taxon>
        <taxon>Arthropoda</taxon>
        <taxon>Crustacea</taxon>
        <taxon>Multicrustacea</taxon>
        <taxon>Malacostraca</taxon>
        <taxon>Eumalacostraca</taxon>
        <taxon>Eucarida</taxon>
        <taxon>Decapoda</taxon>
        <taxon>Pleocyemata</taxon>
        <taxon>Brachyura</taxon>
        <taxon>Eubrachyura</taxon>
        <taxon>Portunoidea</taxon>
        <taxon>Portunidae</taxon>
        <taxon>Portuninae</taxon>
        <taxon>Portunus</taxon>
    </lineage>
</organism>
<feature type="compositionally biased region" description="Pro residues" evidence="1">
    <location>
        <begin position="42"/>
        <end position="51"/>
    </location>
</feature>